<proteinExistence type="predicted"/>
<dbReference type="EMBL" id="KI669240">
    <property type="protein sequence ID" value="ETN68567.1"/>
    <property type="molecule type" value="Genomic_DNA"/>
</dbReference>
<dbReference type="Proteomes" id="UP000053676">
    <property type="component" value="Unassembled WGS sequence"/>
</dbReference>
<reference evidence="3" key="1">
    <citation type="journal article" date="2014" name="Nat. Genet.">
        <title>Genome of the human hookworm Necator americanus.</title>
        <authorList>
            <person name="Tang Y.T."/>
            <person name="Gao X."/>
            <person name="Rosa B.A."/>
            <person name="Abubucker S."/>
            <person name="Hallsworth-Pepin K."/>
            <person name="Martin J."/>
            <person name="Tyagi R."/>
            <person name="Heizer E."/>
            <person name="Zhang X."/>
            <person name="Bhonagiri-Palsikar V."/>
            <person name="Minx P."/>
            <person name="Warren W.C."/>
            <person name="Wang Q."/>
            <person name="Zhan B."/>
            <person name="Hotez P.J."/>
            <person name="Sternberg P.W."/>
            <person name="Dougall A."/>
            <person name="Gaze S.T."/>
            <person name="Mulvenna J."/>
            <person name="Sotillo J."/>
            <person name="Ranganathan S."/>
            <person name="Rabelo E.M."/>
            <person name="Wilson R.K."/>
            <person name="Felgner P.L."/>
            <person name="Bethony J."/>
            <person name="Hawdon J.M."/>
            <person name="Gasser R.B."/>
            <person name="Loukas A."/>
            <person name="Mitreva M."/>
        </authorList>
    </citation>
    <scope>NUCLEOTIDE SEQUENCE [LARGE SCALE GENOMIC DNA]</scope>
</reference>
<protein>
    <submittedName>
        <fullName evidence="2">Uncharacterized protein</fullName>
    </submittedName>
</protein>
<keyword evidence="3" id="KW-1185">Reference proteome</keyword>
<accession>W2SII5</accession>
<feature type="region of interest" description="Disordered" evidence="1">
    <location>
        <begin position="1"/>
        <end position="113"/>
    </location>
</feature>
<evidence type="ECO:0000313" key="3">
    <source>
        <dbReference type="Proteomes" id="UP000053676"/>
    </source>
</evidence>
<gene>
    <name evidence="2" type="ORF">NECAME_05531</name>
</gene>
<dbReference type="OrthoDB" id="5803513at2759"/>
<feature type="compositionally biased region" description="Basic and acidic residues" evidence="1">
    <location>
        <begin position="1"/>
        <end position="15"/>
    </location>
</feature>
<name>W2SII5_NECAM</name>
<evidence type="ECO:0000256" key="1">
    <source>
        <dbReference type="SAM" id="MobiDB-lite"/>
    </source>
</evidence>
<dbReference type="KEGG" id="nai:NECAME_05531"/>
<sequence length="113" mass="12787">MTLAEVNRRAFKNRDPITSASQLVRDPPTKRKRRTKSDLDDPDDEQYTDEDDYTPRRKSKSSAGKTDTPKKRGPKGSDAGSGVELVRYILEGASHRSRSPVKKLLSTRRQESI</sequence>
<organism evidence="2 3">
    <name type="scientific">Necator americanus</name>
    <name type="common">Human hookworm</name>
    <dbReference type="NCBI Taxonomy" id="51031"/>
    <lineage>
        <taxon>Eukaryota</taxon>
        <taxon>Metazoa</taxon>
        <taxon>Ecdysozoa</taxon>
        <taxon>Nematoda</taxon>
        <taxon>Chromadorea</taxon>
        <taxon>Rhabditida</taxon>
        <taxon>Rhabditina</taxon>
        <taxon>Rhabditomorpha</taxon>
        <taxon>Strongyloidea</taxon>
        <taxon>Ancylostomatidae</taxon>
        <taxon>Bunostominae</taxon>
        <taxon>Necator</taxon>
    </lineage>
</organism>
<dbReference type="AlphaFoldDB" id="W2SII5"/>
<evidence type="ECO:0000313" key="2">
    <source>
        <dbReference type="EMBL" id="ETN68567.1"/>
    </source>
</evidence>
<feature type="compositionally biased region" description="Acidic residues" evidence="1">
    <location>
        <begin position="40"/>
        <end position="52"/>
    </location>
</feature>